<proteinExistence type="predicted"/>
<dbReference type="PANTHER" id="PTHR43591:SF24">
    <property type="entry name" value="2-METHOXY-6-POLYPRENYL-1,4-BENZOQUINOL METHYLASE, MITOCHONDRIAL"/>
    <property type="match status" value="1"/>
</dbReference>
<dbReference type="EMBL" id="JBHSMH010000118">
    <property type="protein sequence ID" value="MFC5472210.1"/>
    <property type="molecule type" value="Genomic_DNA"/>
</dbReference>
<dbReference type="PANTHER" id="PTHR43591">
    <property type="entry name" value="METHYLTRANSFERASE"/>
    <property type="match status" value="1"/>
</dbReference>
<dbReference type="Gene3D" id="3.40.50.150">
    <property type="entry name" value="Vaccinia Virus protein VP39"/>
    <property type="match status" value="1"/>
</dbReference>
<dbReference type="Pfam" id="PF13649">
    <property type="entry name" value="Methyltransf_25"/>
    <property type="match status" value="1"/>
</dbReference>
<evidence type="ECO:0000313" key="3">
    <source>
        <dbReference type="Proteomes" id="UP001596105"/>
    </source>
</evidence>
<accession>A0ABW0M3R7</accession>
<dbReference type="Proteomes" id="UP001596105">
    <property type="component" value="Unassembled WGS sequence"/>
</dbReference>
<comment type="caution">
    <text evidence="2">The sequence shown here is derived from an EMBL/GenBank/DDBJ whole genome shotgun (WGS) entry which is preliminary data.</text>
</comment>
<feature type="domain" description="Methyltransferase" evidence="1">
    <location>
        <begin position="41"/>
        <end position="140"/>
    </location>
</feature>
<dbReference type="GO" id="GO:0102208">
    <property type="term" value="F:2-polyprenyl-6-hydroxyphenol methylase activity"/>
    <property type="evidence" value="ECO:0007669"/>
    <property type="project" value="UniProtKB-EC"/>
</dbReference>
<dbReference type="CDD" id="cd02440">
    <property type="entry name" value="AdoMet_MTases"/>
    <property type="match status" value="1"/>
</dbReference>
<name>A0ABW0M3R7_9BACL</name>
<gene>
    <name evidence="2" type="ORF">ACFPPD_26350</name>
</gene>
<keyword evidence="2" id="KW-0489">Methyltransferase</keyword>
<dbReference type="SUPFAM" id="SSF53335">
    <property type="entry name" value="S-adenosyl-L-methionine-dependent methyltransferases"/>
    <property type="match status" value="1"/>
</dbReference>
<dbReference type="EC" id="2.1.1.64" evidence="2"/>
<protein>
    <submittedName>
        <fullName evidence="2">Class I SAM-dependent methyltransferase</fullName>
        <ecNumber evidence="2">2.1.1.222</ecNumber>
        <ecNumber evidence="2">2.1.1.64</ecNumber>
    </submittedName>
</protein>
<organism evidence="2 3">
    <name type="scientific">Cohnella suwonensis</name>
    <dbReference type="NCBI Taxonomy" id="696072"/>
    <lineage>
        <taxon>Bacteria</taxon>
        <taxon>Bacillati</taxon>
        <taxon>Bacillota</taxon>
        <taxon>Bacilli</taxon>
        <taxon>Bacillales</taxon>
        <taxon>Paenibacillaceae</taxon>
        <taxon>Cohnella</taxon>
    </lineage>
</organism>
<dbReference type="InterPro" id="IPR029063">
    <property type="entry name" value="SAM-dependent_MTases_sf"/>
</dbReference>
<sequence>MNRVLQYYDRFDEWGRLDREPIEFEINLRHIIANLPERGGILDNGAGPGKYAVALAKRGYDVTVSDFSPRLVEQARSKAEEEGVASVMGGFRVADARDLSLFGDETFDACLTMGPMYHLQSADDRKLALSEMRRVTRSGGLAFVAFMSKLRHLAVSLADPLVWKPHDEIPALEAFMRTGVYDHPDEGRFTGVYFADIGSIVPGMESAGFECVKLIGSSGAGNLSAEQWRHWERQGEESAAAAMRLMLEASESPYLFGSSSHLLYIGRKK</sequence>
<dbReference type="RefSeq" id="WP_209749092.1">
    <property type="nucleotide sequence ID" value="NZ_JBHSMH010000118.1"/>
</dbReference>
<reference evidence="3" key="1">
    <citation type="journal article" date="2019" name="Int. J. Syst. Evol. Microbiol.">
        <title>The Global Catalogue of Microorganisms (GCM) 10K type strain sequencing project: providing services to taxonomists for standard genome sequencing and annotation.</title>
        <authorList>
            <consortium name="The Broad Institute Genomics Platform"/>
            <consortium name="The Broad Institute Genome Sequencing Center for Infectious Disease"/>
            <person name="Wu L."/>
            <person name="Ma J."/>
        </authorList>
    </citation>
    <scope>NUCLEOTIDE SEQUENCE [LARGE SCALE GENOMIC DNA]</scope>
    <source>
        <strain evidence="3">CCUG 57113</strain>
    </source>
</reference>
<dbReference type="GO" id="GO:0032259">
    <property type="term" value="P:methylation"/>
    <property type="evidence" value="ECO:0007669"/>
    <property type="project" value="UniProtKB-KW"/>
</dbReference>
<dbReference type="EC" id="2.1.1.222" evidence="2"/>
<dbReference type="InterPro" id="IPR041698">
    <property type="entry name" value="Methyltransf_25"/>
</dbReference>
<keyword evidence="2" id="KW-0808">Transferase</keyword>
<evidence type="ECO:0000313" key="2">
    <source>
        <dbReference type="EMBL" id="MFC5472210.1"/>
    </source>
</evidence>
<dbReference type="GO" id="GO:0061542">
    <property type="term" value="F:3-demethylubiquinol 3-O-methyltransferase activity"/>
    <property type="evidence" value="ECO:0007669"/>
    <property type="project" value="UniProtKB-EC"/>
</dbReference>
<keyword evidence="3" id="KW-1185">Reference proteome</keyword>
<evidence type="ECO:0000259" key="1">
    <source>
        <dbReference type="Pfam" id="PF13649"/>
    </source>
</evidence>